<feature type="region of interest" description="Disordered" evidence="3">
    <location>
        <begin position="1"/>
        <end position="170"/>
    </location>
</feature>
<dbReference type="InterPro" id="IPR000651">
    <property type="entry name" value="Ras-like_Gua-exchang_fac_N"/>
</dbReference>
<dbReference type="EMBL" id="CDHN01000001">
    <property type="protein sequence ID" value="CEJ79919.1"/>
    <property type="molecule type" value="Genomic_DNA"/>
</dbReference>
<feature type="compositionally biased region" description="Low complexity" evidence="3">
    <location>
        <begin position="1346"/>
        <end position="1369"/>
    </location>
</feature>
<organism evidence="6 7">
    <name type="scientific">[Torrubiella] hemipterigena</name>
    <dbReference type="NCBI Taxonomy" id="1531966"/>
    <lineage>
        <taxon>Eukaryota</taxon>
        <taxon>Fungi</taxon>
        <taxon>Dikarya</taxon>
        <taxon>Ascomycota</taxon>
        <taxon>Pezizomycotina</taxon>
        <taxon>Sordariomycetes</taxon>
        <taxon>Hypocreomycetidae</taxon>
        <taxon>Hypocreales</taxon>
        <taxon>Clavicipitaceae</taxon>
        <taxon>Clavicipitaceae incertae sedis</taxon>
        <taxon>'Torrubiella' clade</taxon>
    </lineage>
</organism>
<evidence type="ECO:0000256" key="2">
    <source>
        <dbReference type="PROSITE-ProRule" id="PRU00168"/>
    </source>
</evidence>
<dbReference type="SMART" id="SM00147">
    <property type="entry name" value="RasGEF"/>
    <property type="match status" value="1"/>
</dbReference>
<dbReference type="PANTHER" id="PTHR23113">
    <property type="entry name" value="GUANINE NUCLEOTIDE EXCHANGE FACTOR"/>
    <property type="match status" value="1"/>
</dbReference>
<feature type="compositionally biased region" description="Low complexity" evidence="3">
    <location>
        <begin position="1141"/>
        <end position="1150"/>
    </location>
</feature>
<dbReference type="GO" id="GO:0005886">
    <property type="term" value="C:plasma membrane"/>
    <property type="evidence" value="ECO:0007669"/>
    <property type="project" value="TreeGrafter"/>
</dbReference>
<evidence type="ECO:0000313" key="7">
    <source>
        <dbReference type="Proteomes" id="UP000039046"/>
    </source>
</evidence>
<evidence type="ECO:0000259" key="4">
    <source>
        <dbReference type="PROSITE" id="PS50009"/>
    </source>
</evidence>
<gene>
    <name evidence="6" type="ORF">VHEMI00130</name>
</gene>
<dbReference type="HOGENOM" id="CLU_001471_0_0_1"/>
<proteinExistence type="predicted"/>
<dbReference type="Proteomes" id="UP000039046">
    <property type="component" value="Unassembled WGS sequence"/>
</dbReference>
<dbReference type="InterPro" id="IPR023578">
    <property type="entry name" value="Ras_GEF_dom_sf"/>
</dbReference>
<evidence type="ECO:0000256" key="3">
    <source>
        <dbReference type="SAM" id="MobiDB-lite"/>
    </source>
</evidence>
<feature type="region of interest" description="Disordered" evidence="3">
    <location>
        <begin position="951"/>
        <end position="973"/>
    </location>
</feature>
<dbReference type="GO" id="GO:0005085">
    <property type="term" value="F:guanyl-nucleotide exchange factor activity"/>
    <property type="evidence" value="ECO:0007669"/>
    <property type="project" value="UniProtKB-KW"/>
</dbReference>
<dbReference type="PANTHER" id="PTHR23113:SF363">
    <property type="entry name" value="PROTEIN SON OF SEVENLESS"/>
    <property type="match status" value="1"/>
</dbReference>
<dbReference type="InterPro" id="IPR008937">
    <property type="entry name" value="Ras-like_GEF"/>
</dbReference>
<dbReference type="InterPro" id="IPR001895">
    <property type="entry name" value="RASGEF_cat_dom"/>
</dbReference>
<dbReference type="PROSITE" id="PS50009">
    <property type="entry name" value="RASGEF_CAT"/>
    <property type="match status" value="1"/>
</dbReference>
<feature type="region of interest" description="Disordered" evidence="3">
    <location>
        <begin position="1047"/>
        <end position="1072"/>
    </location>
</feature>
<dbReference type="Gene3D" id="1.10.840.10">
    <property type="entry name" value="Ras guanine-nucleotide exchange factors catalytic domain"/>
    <property type="match status" value="1"/>
</dbReference>
<dbReference type="CDD" id="cd06224">
    <property type="entry name" value="REM"/>
    <property type="match status" value="1"/>
</dbReference>
<dbReference type="Gene3D" id="1.20.870.10">
    <property type="entry name" value="Son of sevenless (SoS) protein Chain: S domain 1"/>
    <property type="match status" value="1"/>
</dbReference>
<feature type="region of interest" description="Disordered" evidence="3">
    <location>
        <begin position="1136"/>
        <end position="1159"/>
    </location>
</feature>
<keyword evidence="1 2" id="KW-0344">Guanine-nucleotide releasing factor</keyword>
<dbReference type="STRING" id="1531966.A0A0A1T3J1"/>
<dbReference type="PROSITE" id="PS50212">
    <property type="entry name" value="RASGEF_NTER"/>
    <property type="match status" value="1"/>
</dbReference>
<evidence type="ECO:0000256" key="1">
    <source>
        <dbReference type="ARBA" id="ARBA00022658"/>
    </source>
</evidence>
<feature type="domain" description="Ras-GEF" evidence="4">
    <location>
        <begin position="1403"/>
        <end position="1647"/>
    </location>
</feature>
<dbReference type="GO" id="GO:0007265">
    <property type="term" value="P:Ras protein signal transduction"/>
    <property type="evidence" value="ECO:0007669"/>
    <property type="project" value="TreeGrafter"/>
</dbReference>
<feature type="region of interest" description="Disordered" evidence="3">
    <location>
        <begin position="1261"/>
        <end position="1386"/>
    </location>
</feature>
<feature type="compositionally biased region" description="Basic and acidic residues" evidence="3">
    <location>
        <begin position="1261"/>
        <end position="1271"/>
    </location>
</feature>
<dbReference type="Pfam" id="PF00617">
    <property type="entry name" value="RasGEF"/>
    <property type="match status" value="1"/>
</dbReference>
<dbReference type="SMART" id="SM00229">
    <property type="entry name" value="RasGEFN"/>
    <property type="match status" value="1"/>
</dbReference>
<evidence type="ECO:0000313" key="6">
    <source>
        <dbReference type="EMBL" id="CEJ79919.1"/>
    </source>
</evidence>
<sequence length="1650" mass="181002">MRMPVAAKKASHEAIATPRPPNPSTRKLNESDTWNSGIDEPSSGRDGRQFAVANVGNNGRIYLRPSVRSGTRRYPMRQPLASDSPQSNAASSSESKRTNTSSTKAAPSSYKPPQASKRFHFSDVRNLARPTRHRRALSDSTICEGSTRGLDAEMSTPASANGPRPRTTEDLDAATSPVLNINIPSWRLGTPRFSVRGTPFIRASSYAPTEDVRSSRGSVLNRRSYDQGAVPTSFTWRPMDPSLENDSKSRLQAERLMRTLPTAASTPNDSVDPSIFNALTFKPTCDDATIVRYAQNTDSVTAATPPRLVAEITSPTFLDYELISDFFLTYRSFLPSDHLARMLFARMRWSLARRDEVGMIVRVRTFVAVRHWILNYFMDDFVMDYDLRVAFCRMMNEIVEDLSDDPKVRKVQLNVISELKKCWRRICAQYWDMPNYGEAVSPEVTITPGGIAGNRDPGLDPSYWETQGLSPPQMSPLLFNGGFNADTGAETPRPAQVGDFVVFGDHSMTPARRRSDDDKTVSPVSVRSSGSADARAGVLMSKSSKSDGLKLVTQPHSHQHPGAVSPSTKQSPAPMRTMSRNGHGHKRSNSMSESLRQHDREYLTTAPSMGSLVRGNILPPGHSYVEDPAHDYNALNINGPRQTTMFNTQSRTVVAKERSLAGAMSASGMKRLVNSVRRALTSRGPVTSPTQANFIRISPVDRRVMISNALPSSALVPQDARRQNGNRPPVRIDLLGAEVAEDFKNAIREGQDAENLARLNEVGEQGTINIAYDGGASPLIPPPASDAGMTINSQSIIIMDGTGEATLPGLLHSGRHLTPSMETYTETYMLAGGDPTPPNTPPAPYSRDTPRRSSYLLNQHVLQASRSEPMPVPVMPNLDEKLREADTMKNPVATLGPGDSAPKAAEAMFRTHRRFASSRTQQSLSSIMHRRYSSGVVQSVQSFDPATESDFSIMDGDDSDSAVPGPLRVLRRRPGGDLKTARNIGDLQHRLLRKSQSVGSFVTYTESIRSSFIGYGNEIPNSLILGDDTVKLQPAVFSVGQMTKKLEPQVPDDGADDSFQEAQTSGPVRKSFEAEAQRLAQITDDDEDGGIESALLKLEGKYDKNARKHDHHASGSEEISIERLGQALQHLAGGHEEAFPSEEPLSSAEPAAEEEPIEAVTDEKPVAAESFLYDESIASSANVAPMADSINHAPTGNAGEQWQDRSVLCDGVESSVADDELDQHGQHGEQELFYLSPAVYNPNAPNRAAMASIAIDKESDTQTFLDDKSISESELSSEMSQEDQHTTNSFHASGYLSSPELPSHPMADPVPETLLASPSSPLTTPRQAVAPTMEGPLSAKPSTAVLLPTPDTTPTAPFTQTLPTPTLYPSSRTMETPRAAPAPPAGDSLRKYSVHLPFILAFDSDILAQQFTLIEKDALIEIDWRDLIDMSWKNAASGSSRSWVDFLRNSNAHGVEVVIARFNIMVKWAISEIVLTQHIEERARCIIKMIHIAMHCRRYRNFATMAQLAVALTSNEVAKLTKTWEMVPMQDMNTLETLENLITPSRNFYNLRAEMETGTDVACIPFVGIYTHDLLFNAQKPSEIASSPTSLPLVNFERCRAAASVVKILLRLLEASTHYSFQPLEGITERCLWVGALGDEDIRRRSEALE</sequence>
<feature type="domain" description="N-terminal Ras-GEF" evidence="5">
    <location>
        <begin position="296"/>
        <end position="423"/>
    </location>
</feature>
<dbReference type="SUPFAM" id="SSF48366">
    <property type="entry name" value="Ras GEF"/>
    <property type="match status" value="1"/>
</dbReference>
<name>A0A0A1T3J1_9HYPO</name>
<dbReference type="InterPro" id="IPR036964">
    <property type="entry name" value="RASGEF_cat_dom_sf"/>
</dbReference>
<feature type="compositionally biased region" description="Low complexity" evidence="3">
    <location>
        <begin position="81"/>
        <end position="103"/>
    </location>
</feature>
<protein>
    <submittedName>
        <fullName evidence="6">Putative RasGEF domain-containing protein</fullName>
    </submittedName>
</protein>
<dbReference type="OrthoDB" id="10254377at2759"/>
<feature type="compositionally biased region" description="Polar residues" evidence="3">
    <location>
        <begin position="1316"/>
        <end position="1326"/>
    </location>
</feature>
<accession>A0A0A1T3J1</accession>
<feature type="region of interest" description="Disordered" evidence="3">
    <location>
        <begin position="508"/>
        <end position="596"/>
    </location>
</feature>
<evidence type="ECO:0000259" key="5">
    <source>
        <dbReference type="PROSITE" id="PS50212"/>
    </source>
</evidence>
<keyword evidence="7" id="KW-1185">Reference proteome</keyword>
<dbReference type="Pfam" id="PF00618">
    <property type="entry name" value="RasGEF_N"/>
    <property type="match status" value="1"/>
</dbReference>
<reference evidence="6 7" key="1">
    <citation type="journal article" date="2015" name="Genome Announc.">
        <title>Draft Genome Sequence and Gene Annotation of the Entomopathogenic Fungus Verticillium hemipterigenum.</title>
        <authorList>
            <person name="Horn F."/>
            <person name="Habel A."/>
            <person name="Scharf D.H."/>
            <person name="Dworschak J."/>
            <person name="Brakhage A.A."/>
            <person name="Guthke R."/>
            <person name="Hertweck C."/>
            <person name="Linde J."/>
        </authorList>
    </citation>
    <scope>NUCLEOTIDE SEQUENCE [LARGE SCALE GENOMIC DNA]</scope>
</reference>
<feature type="compositionally biased region" description="Polar residues" evidence="3">
    <location>
        <begin position="522"/>
        <end position="531"/>
    </location>
</feature>